<protein>
    <submittedName>
        <fullName evidence="1">Uncharacterized protein</fullName>
    </submittedName>
</protein>
<dbReference type="RefSeq" id="WP_336497101.1">
    <property type="nucleotide sequence ID" value="NZ_JBAWSY010000004.1"/>
</dbReference>
<dbReference type="Proteomes" id="UP001364890">
    <property type="component" value="Unassembled WGS sequence"/>
</dbReference>
<comment type="caution">
    <text evidence="1">The sequence shown here is derived from an EMBL/GenBank/DDBJ whole genome shotgun (WGS) entry which is preliminary data.</text>
</comment>
<organism evidence="1 2">
    <name type="scientific">Psychrobacillus mangrovi</name>
    <dbReference type="NCBI Taxonomy" id="3117745"/>
    <lineage>
        <taxon>Bacteria</taxon>
        <taxon>Bacillati</taxon>
        <taxon>Bacillota</taxon>
        <taxon>Bacilli</taxon>
        <taxon>Bacillales</taxon>
        <taxon>Bacillaceae</taxon>
        <taxon>Psychrobacillus</taxon>
    </lineage>
</organism>
<evidence type="ECO:0000313" key="2">
    <source>
        <dbReference type="Proteomes" id="UP001364890"/>
    </source>
</evidence>
<accession>A0ABU8F3G1</accession>
<evidence type="ECO:0000313" key="1">
    <source>
        <dbReference type="EMBL" id="MEI4769545.1"/>
    </source>
</evidence>
<reference evidence="1 2" key="1">
    <citation type="submission" date="2024-01" db="EMBL/GenBank/DDBJ databases">
        <title>Seven novel Bacillus-like species.</title>
        <authorList>
            <person name="Liu G."/>
        </authorList>
    </citation>
    <scope>NUCLEOTIDE SEQUENCE [LARGE SCALE GENOMIC DNA]</scope>
    <source>
        <strain evidence="1 2">FJAT-51614</strain>
    </source>
</reference>
<proteinExistence type="predicted"/>
<sequence>MYPNYVDSEEMAMRQNLDLIASLNMIAEGSPVHLLDERELVQEDN</sequence>
<gene>
    <name evidence="1" type="ORF">WAX74_07785</name>
</gene>
<dbReference type="EMBL" id="JBAWSY010000004">
    <property type="protein sequence ID" value="MEI4769545.1"/>
    <property type="molecule type" value="Genomic_DNA"/>
</dbReference>
<name>A0ABU8F3G1_9BACI</name>
<keyword evidence="2" id="KW-1185">Reference proteome</keyword>